<dbReference type="EMBL" id="JACAZF010000011">
    <property type="protein sequence ID" value="KAF7292849.1"/>
    <property type="molecule type" value="Genomic_DNA"/>
</dbReference>
<evidence type="ECO:0000313" key="3">
    <source>
        <dbReference type="Proteomes" id="UP000636479"/>
    </source>
</evidence>
<evidence type="ECO:0000313" key="2">
    <source>
        <dbReference type="EMBL" id="KAF7292849.1"/>
    </source>
</evidence>
<feature type="region of interest" description="Disordered" evidence="1">
    <location>
        <begin position="435"/>
        <end position="456"/>
    </location>
</feature>
<keyword evidence="3" id="KW-1185">Reference proteome</keyword>
<feature type="region of interest" description="Disordered" evidence="1">
    <location>
        <begin position="307"/>
        <end position="327"/>
    </location>
</feature>
<evidence type="ECO:0000256" key="1">
    <source>
        <dbReference type="SAM" id="MobiDB-lite"/>
    </source>
</evidence>
<gene>
    <name evidence="2" type="ORF">MIND_01183900</name>
</gene>
<proteinExistence type="predicted"/>
<dbReference type="OrthoDB" id="2893144at2759"/>
<name>A0A8H6S4P6_9AGAR</name>
<feature type="compositionally biased region" description="Low complexity" evidence="1">
    <location>
        <begin position="307"/>
        <end position="321"/>
    </location>
</feature>
<dbReference type="RefSeq" id="XP_037215277.1">
    <property type="nucleotide sequence ID" value="XM_037368351.1"/>
</dbReference>
<organism evidence="2 3">
    <name type="scientific">Mycena indigotica</name>
    <dbReference type="NCBI Taxonomy" id="2126181"/>
    <lineage>
        <taxon>Eukaryota</taxon>
        <taxon>Fungi</taxon>
        <taxon>Dikarya</taxon>
        <taxon>Basidiomycota</taxon>
        <taxon>Agaricomycotina</taxon>
        <taxon>Agaricomycetes</taxon>
        <taxon>Agaricomycetidae</taxon>
        <taxon>Agaricales</taxon>
        <taxon>Marasmiineae</taxon>
        <taxon>Mycenaceae</taxon>
        <taxon>Mycena</taxon>
    </lineage>
</organism>
<dbReference type="Proteomes" id="UP000636479">
    <property type="component" value="Unassembled WGS sequence"/>
</dbReference>
<accession>A0A8H6S4P6</accession>
<comment type="caution">
    <text evidence="2">The sequence shown here is derived from an EMBL/GenBank/DDBJ whole genome shotgun (WGS) entry which is preliminary data.</text>
</comment>
<sequence length="488" mass="54808">MFKTLLNSILEFVFSPPNPKRRKMDPYIRTLPPSEPIDSLLGIIQYNLTTEQWLKNLCVVDMREMQLERLDRCHVDEIVHTRQIEGGFKLHEQALLKFHLEPANPQESQEIPANDRRAVCVERAPGAPRQDASKHLFRLKAKRFAKNTCDCIRVDADYAHLLEQNKTDLDCGTEGTDSGEVFPPNKLPCIQSFRPPPGSLTAFDCAVLANVITTAASPYSIHAHMCMWYATVFFLAAKQIASEAAKAPVASVNGTLFKEGGTFMGIRIVDLATANLEIFRATSITSSVLDAFSALLVKFEKKRSSATAAKDSDSDSTTTTSQPPPAVEVMVPNNIANDRQQWANDQLMQPGNTIPSIVESFYQERAVRRAEITAKIDALVEKRMAWELERQRQVEDAQELARQQVKDAQGMARQQVEDAQEVARQHVEDAQEVVRKAEDTARQAEDAARQAEEGRLRAEQQAQLYEQLFKDDPRLKAFLANRDLDVST</sequence>
<dbReference type="AlphaFoldDB" id="A0A8H6S4P6"/>
<reference evidence="2" key="1">
    <citation type="submission" date="2020-05" db="EMBL/GenBank/DDBJ databases">
        <title>Mycena genomes resolve the evolution of fungal bioluminescence.</title>
        <authorList>
            <person name="Tsai I.J."/>
        </authorList>
    </citation>
    <scope>NUCLEOTIDE SEQUENCE</scope>
    <source>
        <strain evidence="2">171206Taipei</strain>
    </source>
</reference>
<protein>
    <submittedName>
        <fullName evidence="2">Uncharacterized protein</fullName>
    </submittedName>
</protein>
<dbReference type="GeneID" id="59350867"/>